<dbReference type="InterPro" id="IPR031148">
    <property type="entry name" value="Plexin"/>
</dbReference>
<dbReference type="AlphaFoldDB" id="A0A8C4W5P8"/>
<comment type="caution">
    <text evidence="2">Lacks conserved residue(s) required for the propagation of feature annotation.</text>
</comment>
<proteinExistence type="predicted"/>
<dbReference type="SUPFAM" id="SSF101912">
    <property type="entry name" value="Sema domain"/>
    <property type="match status" value="1"/>
</dbReference>
<reference evidence="5" key="2">
    <citation type="submission" date="2025-08" db="UniProtKB">
        <authorList>
            <consortium name="Ensembl"/>
        </authorList>
    </citation>
    <scope>IDENTIFICATION</scope>
</reference>
<dbReference type="OrthoDB" id="125363at2759"/>
<name>A0A8C4W5P8_9SAUR</name>
<dbReference type="PROSITE" id="PS51004">
    <property type="entry name" value="SEMA"/>
    <property type="match status" value="1"/>
</dbReference>
<evidence type="ECO:0000259" key="4">
    <source>
        <dbReference type="PROSITE" id="PS51004"/>
    </source>
</evidence>
<evidence type="ECO:0000313" key="5">
    <source>
        <dbReference type="Ensembl" id="ENSGEVP00005010026.1"/>
    </source>
</evidence>
<dbReference type="GO" id="GO:0007162">
    <property type="term" value="P:negative regulation of cell adhesion"/>
    <property type="evidence" value="ECO:0007669"/>
    <property type="project" value="TreeGrafter"/>
</dbReference>
<dbReference type="GO" id="GO:0017154">
    <property type="term" value="F:semaphorin receptor activity"/>
    <property type="evidence" value="ECO:0007669"/>
    <property type="project" value="InterPro"/>
</dbReference>
<organism evidence="5 6">
    <name type="scientific">Gopherus evgoodei</name>
    <name type="common">Goodes thornscrub tortoise</name>
    <dbReference type="NCBI Taxonomy" id="1825980"/>
    <lineage>
        <taxon>Eukaryota</taxon>
        <taxon>Metazoa</taxon>
        <taxon>Chordata</taxon>
        <taxon>Craniata</taxon>
        <taxon>Vertebrata</taxon>
        <taxon>Euteleostomi</taxon>
        <taxon>Archelosauria</taxon>
        <taxon>Testudinata</taxon>
        <taxon>Testudines</taxon>
        <taxon>Cryptodira</taxon>
        <taxon>Durocryptodira</taxon>
        <taxon>Testudinoidea</taxon>
        <taxon>Testudinidae</taxon>
        <taxon>Gopherus</taxon>
    </lineage>
</organism>
<feature type="signal peptide" evidence="3">
    <location>
        <begin position="1"/>
        <end position="21"/>
    </location>
</feature>
<sequence length="475" mass="50483">EINVLAPLLLLLALLGGPSAGLEVQHKFLSPTLTNNFALDGLGSKIYLAAVNRLYQLSGPNLTLEVEEQVGPVPDNPLCHAPQLPQASCEHPKVLTNNYNKILQPDPEQGIVVVCGSIYQGFCQLRSMANISAVAVSFPPGGAGGGGEPVTVFPSMLNIAANHPNASTVGLVLRPAGPAGGGRPDTRLLVGIAIRALNARGDLAKLFTFDLNPSDDNIFKIKQGAKARHKLSFVRAFLQPAPPPRGPGGAAYAYLALNSEANAGDKESHSHSLLARICLAEPGRNSYIQLGLQCGAGFTRLVSVFPATAALQLGPPAAPQPQELLFGVFERAAPPGARQLSALCAFRFADIERSIRQARNSLGRSAQSRFYSKCVCGGNPVCFTYRGGQLRTLVFSGLTSVAVSSVNNYTVVFLGTANGRLLKVKLNRVVTTCVLVKCQLELARCLPKLPWQFQLDTFASHPTNVMSHHCARLTS</sequence>
<dbReference type="PANTHER" id="PTHR22625:SF7">
    <property type="entry name" value="PLEXIN-D1"/>
    <property type="match status" value="1"/>
</dbReference>
<dbReference type="InterPro" id="IPR036352">
    <property type="entry name" value="Semap_dom_sf"/>
</dbReference>
<accession>A0A8C4W5P8</accession>
<dbReference type="Ensembl" id="ENSGEVT00005010510.1">
    <property type="protein sequence ID" value="ENSGEVP00005010026.1"/>
    <property type="gene ID" value="ENSGEVG00005007103.1"/>
</dbReference>
<dbReference type="GO" id="GO:0030334">
    <property type="term" value="P:regulation of cell migration"/>
    <property type="evidence" value="ECO:0007669"/>
    <property type="project" value="TreeGrafter"/>
</dbReference>
<evidence type="ECO:0000256" key="1">
    <source>
        <dbReference type="ARBA" id="ARBA00023180"/>
    </source>
</evidence>
<dbReference type="GO" id="GO:0043542">
    <property type="term" value="P:endothelial cell migration"/>
    <property type="evidence" value="ECO:0007669"/>
    <property type="project" value="TreeGrafter"/>
</dbReference>
<evidence type="ECO:0000313" key="6">
    <source>
        <dbReference type="Proteomes" id="UP000694390"/>
    </source>
</evidence>
<dbReference type="GeneTree" id="ENSGT01050000244850"/>
<protein>
    <recommendedName>
        <fullName evidence="4">Sema domain-containing protein</fullName>
    </recommendedName>
</protein>
<dbReference type="InterPro" id="IPR015943">
    <property type="entry name" value="WD40/YVTN_repeat-like_dom_sf"/>
</dbReference>
<feature type="domain" description="Sema" evidence="4">
    <location>
        <begin position="12"/>
        <end position="475"/>
    </location>
</feature>
<dbReference type="SMART" id="SM00630">
    <property type="entry name" value="Sema"/>
    <property type="match status" value="1"/>
</dbReference>
<feature type="chain" id="PRO_5034756218" description="Sema domain-containing protein" evidence="3">
    <location>
        <begin position="22"/>
        <end position="475"/>
    </location>
</feature>
<dbReference type="Proteomes" id="UP000694390">
    <property type="component" value="Chromosome 7"/>
</dbReference>
<dbReference type="GO" id="GO:0005886">
    <property type="term" value="C:plasma membrane"/>
    <property type="evidence" value="ECO:0007669"/>
    <property type="project" value="TreeGrafter"/>
</dbReference>
<dbReference type="Pfam" id="PF01403">
    <property type="entry name" value="Sema"/>
    <property type="match status" value="1"/>
</dbReference>
<dbReference type="GO" id="GO:0008360">
    <property type="term" value="P:regulation of cell shape"/>
    <property type="evidence" value="ECO:0007669"/>
    <property type="project" value="TreeGrafter"/>
</dbReference>
<keyword evidence="6" id="KW-1185">Reference proteome</keyword>
<dbReference type="GO" id="GO:0002116">
    <property type="term" value="C:semaphorin receptor complex"/>
    <property type="evidence" value="ECO:0007669"/>
    <property type="project" value="TreeGrafter"/>
</dbReference>
<dbReference type="Gene3D" id="2.130.10.10">
    <property type="entry name" value="YVTN repeat-like/Quinoprotein amine dehydrogenase"/>
    <property type="match status" value="1"/>
</dbReference>
<reference evidence="5" key="3">
    <citation type="submission" date="2025-09" db="UniProtKB">
        <authorList>
            <consortium name="Ensembl"/>
        </authorList>
    </citation>
    <scope>IDENTIFICATION</scope>
</reference>
<evidence type="ECO:0000256" key="2">
    <source>
        <dbReference type="PROSITE-ProRule" id="PRU00352"/>
    </source>
</evidence>
<keyword evidence="1" id="KW-0325">Glycoprotein</keyword>
<keyword evidence="3" id="KW-0732">Signal</keyword>
<evidence type="ECO:0000256" key="3">
    <source>
        <dbReference type="SAM" id="SignalP"/>
    </source>
</evidence>
<dbReference type="PANTHER" id="PTHR22625">
    <property type="entry name" value="PLEXIN"/>
    <property type="match status" value="1"/>
</dbReference>
<dbReference type="GO" id="GO:0050772">
    <property type="term" value="P:positive regulation of axonogenesis"/>
    <property type="evidence" value="ECO:0007669"/>
    <property type="project" value="TreeGrafter"/>
</dbReference>
<dbReference type="InterPro" id="IPR001627">
    <property type="entry name" value="Semap_dom"/>
</dbReference>
<reference evidence="5" key="1">
    <citation type="submission" date="2019-06" db="EMBL/GenBank/DDBJ databases">
        <title>G10K-VGP Goodes thornscrub tortoise genome, primary haplotype.</title>
        <authorList>
            <person name="Murphy B."/>
            <person name="Edwards T."/>
            <person name="Rhie A."/>
            <person name="Koren S."/>
            <person name="Phillippy A."/>
            <person name="Fedrigo O."/>
            <person name="Haase B."/>
            <person name="Mountcastle J."/>
            <person name="Lewin H."/>
            <person name="Damas J."/>
            <person name="Howe K."/>
            <person name="Formenti G."/>
            <person name="Myers G."/>
            <person name="Durbin R."/>
            <person name="Jarvis E.D."/>
        </authorList>
    </citation>
    <scope>NUCLEOTIDE SEQUENCE [LARGE SCALE GENOMIC DNA]</scope>
</reference>